<comment type="caution">
    <text evidence="8">Lacks conserved residue(s) required for the propagation of feature annotation.</text>
</comment>
<evidence type="ECO:0000256" key="6">
    <source>
        <dbReference type="ARBA" id="ARBA00023136"/>
    </source>
</evidence>
<evidence type="ECO:0000256" key="10">
    <source>
        <dbReference type="SAM" id="Phobius"/>
    </source>
</evidence>
<reference evidence="13" key="1">
    <citation type="journal article" date="2020" name="Cell">
        <title>Large-Scale Comparative Analyses of Tick Genomes Elucidate Their Genetic Diversity and Vector Capacities.</title>
        <authorList>
            <consortium name="Tick Genome and Microbiome Consortium (TIGMIC)"/>
            <person name="Jia N."/>
            <person name="Wang J."/>
            <person name="Shi W."/>
            <person name="Du L."/>
            <person name="Sun Y."/>
            <person name="Zhan W."/>
            <person name="Jiang J.F."/>
            <person name="Wang Q."/>
            <person name="Zhang B."/>
            <person name="Ji P."/>
            <person name="Bell-Sakyi L."/>
            <person name="Cui X.M."/>
            <person name="Yuan T.T."/>
            <person name="Jiang B.G."/>
            <person name="Yang W.F."/>
            <person name="Lam T.T."/>
            <person name="Chang Q.C."/>
            <person name="Ding S.J."/>
            <person name="Wang X.J."/>
            <person name="Zhu J.G."/>
            <person name="Ruan X.D."/>
            <person name="Zhao L."/>
            <person name="Wei J.T."/>
            <person name="Ye R.Z."/>
            <person name="Que T.C."/>
            <person name="Du C.H."/>
            <person name="Zhou Y.H."/>
            <person name="Cheng J.X."/>
            <person name="Dai P.F."/>
            <person name="Guo W.B."/>
            <person name="Han X.H."/>
            <person name="Huang E.J."/>
            <person name="Li L.F."/>
            <person name="Wei W."/>
            <person name="Gao Y.C."/>
            <person name="Liu J.Z."/>
            <person name="Shao H.Z."/>
            <person name="Wang X."/>
            <person name="Wang C.C."/>
            <person name="Yang T.C."/>
            <person name="Huo Q.B."/>
            <person name="Li W."/>
            <person name="Chen H.Y."/>
            <person name="Chen S.E."/>
            <person name="Zhou L.G."/>
            <person name="Ni X.B."/>
            <person name="Tian J.H."/>
            <person name="Sheng Y."/>
            <person name="Liu T."/>
            <person name="Pan Y.S."/>
            <person name="Xia L.Y."/>
            <person name="Li J."/>
            <person name="Zhao F."/>
            <person name="Cao W.C."/>
        </authorList>
    </citation>
    <scope>NUCLEOTIDE SEQUENCE</scope>
    <source>
        <strain evidence="13">Rmic-2018</strain>
    </source>
</reference>
<evidence type="ECO:0000256" key="7">
    <source>
        <dbReference type="ARBA" id="ARBA00023157"/>
    </source>
</evidence>
<comment type="subcellular location">
    <subcellularLocation>
        <location evidence="1">Membrane</location>
        <topology evidence="1">Single-pass type I membrane protein</topology>
    </subcellularLocation>
</comment>
<comment type="caution">
    <text evidence="13">The sequence shown here is derived from an EMBL/GenBank/DDBJ whole genome shotgun (WGS) entry which is preliminary data.</text>
</comment>
<dbReference type="VEuPathDB" id="VectorBase:LOC119167069"/>
<evidence type="ECO:0000256" key="9">
    <source>
        <dbReference type="SAM" id="MobiDB-lite"/>
    </source>
</evidence>
<dbReference type="Pfam" id="PF00008">
    <property type="entry name" value="EGF"/>
    <property type="match status" value="1"/>
</dbReference>
<evidence type="ECO:0000259" key="12">
    <source>
        <dbReference type="PROSITE" id="PS50026"/>
    </source>
</evidence>
<gene>
    <name evidence="13" type="ORF">HPB51_007228</name>
</gene>
<dbReference type="PROSITE" id="PS50025">
    <property type="entry name" value="LAM_G_DOMAIN"/>
    <property type="match status" value="5"/>
</dbReference>
<keyword evidence="3 10" id="KW-0812">Transmembrane</keyword>
<dbReference type="CDD" id="cd00110">
    <property type="entry name" value="LamG"/>
    <property type="match status" value="5"/>
</dbReference>
<evidence type="ECO:0000256" key="2">
    <source>
        <dbReference type="ARBA" id="ARBA00022536"/>
    </source>
</evidence>
<feature type="domain" description="EGF-like" evidence="12">
    <location>
        <begin position="1007"/>
        <end position="1045"/>
    </location>
</feature>
<dbReference type="GO" id="GO:0016020">
    <property type="term" value="C:membrane"/>
    <property type="evidence" value="ECO:0007669"/>
    <property type="project" value="UniProtKB-SubCell"/>
</dbReference>
<dbReference type="SMART" id="SM00181">
    <property type="entry name" value="EGF"/>
    <property type="match status" value="3"/>
</dbReference>
<evidence type="ECO:0000256" key="8">
    <source>
        <dbReference type="PROSITE-ProRule" id="PRU00076"/>
    </source>
</evidence>
<evidence type="ECO:0000313" key="14">
    <source>
        <dbReference type="Proteomes" id="UP000821866"/>
    </source>
</evidence>
<dbReference type="InterPro" id="IPR000742">
    <property type="entry name" value="EGF"/>
</dbReference>
<evidence type="ECO:0000259" key="11">
    <source>
        <dbReference type="PROSITE" id="PS50025"/>
    </source>
</evidence>
<dbReference type="Pfam" id="PF02210">
    <property type="entry name" value="Laminin_G_2"/>
    <property type="match status" value="6"/>
</dbReference>
<dbReference type="FunFam" id="2.10.25.10:FF:000029">
    <property type="entry name" value="neurexin-1 isoform X1"/>
    <property type="match status" value="1"/>
</dbReference>
<dbReference type="PROSITE" id="PS50026">
    <property type="entry name" value="EGF_3"/>
    <property type="match status" value="3"/>
</dbReference>
<protein>
    <submittedName>
        <fullName evidence="13">Uncharacterized protein</fullName>
    </submittedName>
</protein>
<feature type="domain" description="Laminin G" evidence="11">
    <location>
        <begin position="1049"/>
        <end position="1271"/>
    </location>
</feature>
<keyword evidence="4" id="KW-0677">Repeat</keyword>
<feature type="region of interest" description="Disordered" evidence="9">
    <location>
        <begin position="1237"/>
        <end position="1285"/>
    </location>
</feature>
<keyword evidence="2 8" id="KW-0245">EGF-like domain</keyword>
<sequence length="1625" mass="174465">MAQKTPYQMARLTYNYRAETRLRVDDQSDAGGLQGASDLHMGNESSNSFVYVGGVPSWYGAKLAALSLPTVFFEPRLRGAVRNVVYASEHGRPPKRQEPIGFKGVRLRSDEPCEQRDPCQHGGSCISTDTGAVCDCRGLDYEGSFCDQEKQPSEATFRGHEFLSLDSSRAPVISGSDQVTLLFKTRQSSALLWHSGRGGDFMQLSLRDGGLQLSVVLGAGALEKSVRPARVRFDDNQWHRVLSITADGVYTERGSTAGAFSFLASSALFVGGSDVPLPGPKRPNFVGCLRKVELVADSLQLDLVDLARSGNRLVQARGNIHFVCQEVDAADPVTFTTRDSFLALPGWEEPRTAGALSVRVRTVEPDGLLLYASGAQGDLIALELLEGRLHFVLDLGSGPVKVRTERRLDDGHWHQLQVARTGRAGTLTVDETVSEFVAPGNSKQLDVEGPLFVGGVGTTARDDTPLPPALWSGSLRLGFVGCLRDLVVGGAAVDLASYAQRQDSGAVRASCHRSAGPPPCASQPCLHGGRCVEGWNRFVCDCDHTPFTGPVCAKEATSVRFNGEQYARVQLSRPLRSEAERLRLRFRSARGQGLLLAAAADAHATLHTALVLALENARLKVAYNLGDGNKIFYVGQALDDDRWHSVQLDRRGHRVQLKLDSDTTTGEIRGEHAALEVRTVHVGGVTREGPHFPARDLPGFVGHMQQLQLNGQPLFEMARQGHIPSLQMTAQLGPQGESSQLHQPVTFRSRLAFVGLPQLKAYSSMHLHFQFKTLEPSGLLLYNAGKGQDFVAVELVDGHLHYQFNLGDGPRKMTAQLGPQGESSQLHQPVTFRSRLAFVGLPQLKAYSSMHLHFQFKTLEPSGLLLYNAGKGQDFVAVELVDGHLHYQFNLGDGPRKVRSNTARPLNDNRWHAVTLGRSSLRQHSLVVDDRVATVSSPGANVHLDLEGLLYLGGVRRGGYSALPKTLASRTGFLGCLASLDLNGEALHPLDDALLPSPLVSRGCHATWAPCGDAACSNGGVCTPGWNEQQSCDCDATSFSGPTCSDESIAYKFGPRPGLVRFTPSGGPRAASRADLLALAFLSTADDAVLVHVSGPDQHFLLLHIEGGKLLVTYSAGNAGDLTASDPGLRVNDGRYHVARVRRDGANVTLTVDDRTAHARSIKGRAPGVLSRYFSVEAGGFRSSHQQGGADGDAVQRPFEGVMAGLVFDGVRLLDLAAENEPRVRIQGDVQLLLSIPYEPPKGSPRMQQQPRASPGSYEGDDLVFSEGSGCFDSDDDDCGADGFGSGDDLITAVYVQPTARPAPSPPPVVVTHGDCDDEDCLDGGSGSAPDGDEDDDSGDGASPTPPDQGFSSSSTTSSTTAAATVRPSTSTTTRRRQHEWSIVRTFTVTRAPWQPRSTQGAPPAVISVPIPELTVPDQERARPAPKLKSSADSTALVIGVIAGILISIVIVALLVYQFRSRPAGAYKVEQAGAAAVATGGASKGAGAPQSEAYQPVATAQQLNGAVQPKAGNGAKRKKDLRECKSRISHQVLRILCQEQHSKNNMITLTWIPAHAGPVHPRLPNLNEATHSLARGLVNRAGATGDEMDTRDNLTTYNDSVKSFHLRRRVFPPPHPKLNQAQTTT</sequence>
<dbReference type="CDD" id="cd00054">
    <property type="entry name" value="EGF_CA"/>
    <property type="match status" value="2"/>
</dbReference>
<dbReference type="InterPro" id="IPR001791">
    <property type="entry name" value="Laminin_G"/>
</dbReference>
<dbReference type="PANTHER" id="PTHR15036">
    <property type="entry name" value="PIKACHURIN-LIKE PROTEIN"/>
    <property type="match status" value="1"/>
</dbReference>
<evidence type="ECO:0000256" key="4">
    <source>
        <dbReference type="ARBA" id="ARBA00022737"/>
    </source>
</evidence>
<feature type="domain" description="Laminin G" evidence="11">
    <location>
        <begin position="331"/>
        <end position="511"/>
    </location>
</feature>
<feature type="domain" description="Laminin G" evidence="11">
    <location>
        <begin position="828"/>
        <end position="1004"/>
    </location>
</feature>
<evidence type="ECO:0000256" key="3">
    <source>
        <dbReference type="ARBA" id="ARBA00022692"/>
    </source>
</evidence>
<dbReference type="SMART" id="SM00282">
    <property type="entry name" value="LamG"/>
    <property type="match status" value="6"/>
</dbReference>
<proteinExistence type="predicted"/>
<evidence type="ECO:0000256" key="1">
    <source>
        <dbReference type="ARBA" id="ARBA00004479"/>
    </source>
</evidence>
<feature type="domain" description="EGF-like" evidence="12">
    <location>
        <begin position="109"/>
        <end position="147"/>
    </location>
</feature>
<evidence type="ECO:0000256" key="5">
    <source>
        <dbReference type="ARBA" id="ARBA00022989"/>
    </source>
</evidence>
<feature type="compositionally biased region" description="Low complexity" evidence="9">
    <location>
        <begin position="1352"/>
        <end position="1373"/>
    </location>
</feature>
<dbReference type="InterPro" id="IPR050372">
    <property type="entry name" value="Neurexin-related_CASP"/>
</dbReference>
<name>A0A9J6E050_RHIMP</name>
<keyword evidence="7" id="KW-1015">Disulfide bond</keyword>
<keyword evidence="5 10" id="KW-1133">Transmembrane helix</keyword>
<evidence type="ECO:0000313" key="13">
    <source>
        <dbReference type="EMBL" id="KAH8027678.1"/>
    </source>
</evidence>
<dbReference type="Gene3D" id="2.60.120.200">
    <property type="match status" value="6"/>
</dbReference>
<dbReference type="PANTHER" id="PTHR15036:SF89">
    <property type="entry name" value="NEUREXIN 1, ISOFORM F"/>
    <property type="match status" value="1"/>
</dbReference>
<reference evidence="13" key="2">
    <citation type="submission" date="2021-09" db="EMBL/GenBank/DDBJ databases">
        <authorList>
            <person name="Jia N."/>
            <person name="Wang J."/>
            <person name="Shi W."/>
            <person name="Du L."/>
            <person name="Sun Y."/>
            <person name="Zhan W."/>
            <person name="Jiang J."/>
            <person name="Wang Q."/>
            <person name="Zhang B."/>
            <person name="Ji P."/>
            <person name="Sakyi L.B."/>
            <person name="Cui X."/>
            <person name="Yuan T."/>
            <person name="Jiang B."/>
            <person name="Yang W."/>
            <person name="Lam T.T.-Y."/>
            <person name="Chang Q."/>
            <person name="Ding S."/>
            <person name="Wang X."/>
            <person name="Zhu J."/>
            <person name="Ruan X."/>
            <person name="Zhao L."/>
            <person name="Wei J."/>
            <person name="Que T."/>
            <person name="Du C."/>
            <person name="Cheng J."/>
            <person name="Dai P."/>
            <person name="Han X."/>
            <person name="Huang E."/>
            <person name="Gao Y."/>
            <person name="Liu J."/>
            <person name="Shao H."/>
            <person name="Ye R."/>
            <person name="Li L."/>
            <person name="Wei W."/>
            <person name="Wang X."/>
            <person name="Wang C."/>
            <person name="Huo Q."/>
            <person name="Li W."/>
            <person name="Guo W."/>
            <person name="Chen H."/>
            <person name="Chen S."/>
            <person name="Zhou L."/>
            <person name="Zhou L."/>
            <person name="Ni X."/>
            <person name="Tian J."/>
            <person name="Zhou Y."/>
            <person name="Sheng Y."/>
            <person name="Liu T."/>
            <person name="Pan Y."/>
            <person name="Xia L."/>
            <person name="Li J."/>
            <person name="Zhao F."/>
            <person name="Cao W."/>
        </authorList>
    </citation>
    <scope>NUCLEOTIDE SEQUENCE</scope>
    <source>
        <strain evidence="13">Rmic-2018</strain>
        <tissue evidence="13">Larvae</tissue>
    </source>
</reference>
<dbReference type="VEuPathDB" id="VectorBase:LOC119163848"/>
<feature type="domain" description="EGF-like" evidence="12">
    <location>
        <begin position="516"/>
        <end position="553"/>
    </location>
</feature>
<feature type="domain" description="Laminin G" evidence="11">
    <location>
        <begin position="556"/>
        <end position="730"/>
    </location>
</feature>
<organism evidence="13 14">
    <name type="scientific">Rhipicephalus microplus</name>
    <name type="common">Cattle tick</name>
    <name type="synonym">Boophilus microplus</name>
    <dbReference type="NCBI Taxonomy" id="6941"/>
    <lineage>
        <taxon>Eukaryota</taxon>
        <taxon>Metazoa</taxon>
        <taxon>Ecdysozoa</taxon>
        <taxon>Arthropoda</taxon>
        <taxon>Chelicerata</taxon>
        <taxon>Arachnida</taxon>
        <taxon>Acari</taxon>
        <taxon>Parasitiformes</taxon>
        <taxon>Ixodida</taxon>
        <taxon>Ixodoidea</taxon>
        <taxon>Ixodidae</taxon>
        <taxon>Rhipicephalinae</taxon>
        <taxon>Rhipicephalus</taxon>
        <taxon>Boophilus</taxon>
    </lineage>
</organism>
<accession>A0A9J6E050</accession>
<feature type="transmembrane region" description="Helical" evidence="10">
    <location>
        <begin position="1436"/>
        <end position="1457"/>
    </location>
</feature>
<feature type="domain" description="Laminin G" evidence="11">
    <location>
        <begin position="152"/>
        <end position="324"/>
    </location>
</feature>
<dbReference type="SUPFAM" id="SSF49899">
    <property type="entry name" value="Concanavalin A-like lectins/glucanases"/>
    <property type="match status" value="6"/>
</dbReference>
<dbReference type="Gene3D" id="2.10.25.10">
    <property type="entry name" value="Laminin"/>
    <property type="match status" value="3"/>
</dbReference>
<dbReference type="InterPro" id="IPR013320">
    <property type="entry name" value="ConA-like_dom_sf"/>
</dbReference>
<keyword evidence="6 10" id="KW-0472">Membrane</keyword>
<dbReference type="Proteomes" id="UP000821866">
    <property type="component" value="Chromosome 4"/>
</dbReference>
<keyword evidence="14" id="KW-1185">Reference proteome</keyword>
<feature type="region of interest" description="Disordered" evidence="9">
    <location>
        <begin position="1299"/>
        <end position="1379"/>
    </location>
</feature>
<dbReference type="EMBL" id="JABSTU010000006">
    <property type="protein sequence ID" value="KAH8027678.1"/>
    <property type="molecule type" value="Genomic_DNA"/>
</dbReference>